<organism evidence="2 3">
    <name type="scientific">Ilyodon furcidens</name>
    <name type="common">goldbreast splitfin</name>
    <dbReference type="NCBI Taxonomy" id="33524"/>
    <lineage>
        <taxon>Eukaryota</taxon>
        <taxon>Metazoa</taxon>
        <taxon>Chordata</taxon>
        <taxon>Craniata</taxon>
        <taxon>Vertebrata</taxon>
        <taxon>Euteleostomi</taxon>
        <taxon>Actinopterygii</taxon>
        <taxon>Neopterygii</taxon>
        <taxon>Teleostei</taxon>
        <taxon>Neoteleostei</taxon>
        <taxon>Acanthomorphata</taxon>
        <taxon>Ovalentaria</taxon>
        <taxon>Atherinomorphae</taxon>
        <taxon>Cyprinodontiformes</taxon>
        <taxon>Goodeidae</taxon>
        <taxon>Ilyodon</taxon>
    </lineage>
</organism>
<feature type="transmembrane region" description="Helical" evidence="1">
    <location>
        <begin position="25"/>
        <end position="46"/>
    </location>
</feature>
<evidence type="ECO:0000256" key="1">
    <source>
        <dbReference type="SAM" id="Phobius"/>
    </source>
</evidence>
<keyword evidence="1" id="KW-0812">Transmembrane</keyword>
<gene>
    <name evidence="2" type="ORF">ILYODFUR_038103</name>
</gene>
<accession>A0ABV0TEV5</accession>
<proteinExistence type="predicted"/>
<name>A0ABV0TEV5_9TELE</name>
<dbReference type="EMBL" id="JAHRIQ010032230">
    <property type="protein sequence ID" value="MEQ2231301.1"/>
    <property type="molecule type" value="Genomic_DNA"/>
</dbReference>
<keyword evidence="1" id="KW-1133">Transmembrane helix</keyword>
<evidence type="ECO:0000313" key="2">
    <source>
        <dbReference type="EMBL" id="MEQ2231301.1"/>
    </source>
</evidence>
<evidence type="ECO:0000313" key="3">
    <source>
        <dbReference type="Proteomes" id="UP001482620"/>
    </source>
</evidence>
<sequence length="108" mass="12287">MSKSYSSNLIVSAVSRFNPQTIDELLLVFVTRFGLFFFTLAVGCFIRGYAARLQEVFPSAEQKRVYGNATHNVQSRAELFQAGHWKRGNSPSSVFWVFLWASSQWDIA</sequence>
<keyword evidence="3" id="KW-1185">Reference proteome</keyword>
<reference evidence="2 3" key="1">
    <citation type="submission" date="2021-06" db="EMBL/GenBank/DDBJ databases">
        <authorList>
            <person name="Palmer J.M."/>
        </authorList>
    </citation>
    <scope>NUCLEOTIDE SEQUENCE [LARGE SCALE GENOMIC DNA]</scope>
    <source>
        <strain evidence="3">if_2019</strain>
        <tissue evidence="2">Muscle</tissue>
    </source>
</reference>
<protein>
    <submittedName>
        <fullName evidence="2">Uncharacterized protein</fullName>
    </submittedName>
</protein>
<dbReference type="Proteomes" id="UP001482620">
    <property type="component" value="Unassembled WGS sequence"/>
</dbReference>
<keyword evidence="1" id="KW-0472">Membrane</keyword>
<comment type="caution">
    <text evidence="2">The sequence shown here is derived from an EMBL/GenBank/DDBJ whole genome shotgun (WGS) entry which is preliminary data.</text>
</comment>